<evidence type="ECO:0000259" key="1">
    <source>
        <dbReference type="Pfam" id="PF16585"/>
    </source>
</evidence>
<gene>
    <name evidence="2" type="ORF">GTC17253_01710</name>
</gene>
<proteinExistence type="predicted"/>
<dbReference type="Gene3D" id="2.40.128.280">
    <property type="match status" value="1"/>
</dbReference>
<sequence length="147" mass="17018">MKKCFSRYMLVTLMASLFVSCEVETSDNGDLDGFWHLEQMETLSTGSVVDLSDELIFWSFQHRLMAVVDRSGRNPEIVLRFQHEQKQLMVSEPYISDREKGDIKVTEINQLAPYGIMALTDTFTVEKLKGSTFVLKNKKLRLTLKRF</sequence>
<organism evidence="2">
    <name type="scientific">Prevotella sp. GTC17253</name>
    <dbReference type="NCBI Taxonomy" id="3236793"/>
    <lineage>
        <taxon>Bacteria</taxon>
        <taxon>Pseudomonadati</taxon>
        <taxon>Bacteroidota</taxon>
        <taxon>Bacteroidia</taxon>
        <taxon>Bacteroidales</taxon>
        <taxon>Prevotellaceae</taxon>
        <taxon>Prevotella</taxon>
    </lineage>
</organism>
<accession>A0AB33IQ78</accession>
<evidence type="ECO:0000313" key="2">
    <source>
        <dbReference type="EMBL" id="BFO70205.1"/>
    </source>
</evidence>
<dbReference type="EMBL" id="AP035785">
    <property type="protein sequence ID" value="BFO70205.1"/>
    <property type="molecule type" value="Genomic_DNA"/>
</dbReference>
<feature type="domain" description="Lipocalin-like" evidence="1">
    <location>
        <begin position="17"/>
        <end position="147"/>
    </location>
</feature>
<dbReference type="AlphaFoldDB" id="A0AB33IQ78"/>
<dbReference type="PROSITE" id="PS51257">
    <property type="entry name" value="PROKAR_LIPOPROTEIN"/>
    <property type="match status" value="1"/>
</dbReference>
<dbReference type="Pfam" id="PF16585">
    <property type="entry name" value="Lipocalin_8"/>
    <property type="match status" value="1"/>
</dbReference>
<protein>
    <recommendedName>
        <fullName evidence="1">Lipocalin-like domain-containing protein</fullName>
    </recommendedName>
</protein>
<reference evidence="2" key="1">
    <citation type="submission" date="2024-07" db="EMBL/GenBank/DDBJ databases">
        <title>Complete genome sequence of Prevotella sp. YM-2024 GTC17253.</title>
        <authorList>
            <person name="Hayashi M."/>
            <person name="Muto Y."/>
            <person name="Tanaka K."/>
            <person name="Niwa H."/>
        </authorList>
    </citation>
    <scope>NUCLEOTIDE SEQUENCE</scope>
    <source>
        <strain evidence="2">GTC17253</strain>
    </source>
</reference>
<dbReference type="InterPro" id="IPR024311">
    <property type="entry name" value="Lipocalin-like"/>
</dbReference>
<name>A0AB33IQ78_9BACT</name>